<keyword evidence="1" id="KW-0815">Transposition</keyword>
<feature type="domain" description="DDE" evidence="4">
    <location>
        <begin position="76"/>
        <end position="205"/>
    </location>
</feature>
<sequence>MTEPRASLYHRHRFPAEIIAEAVWLYFRFPLSFRMVEDMLAYRGIIVTRKTVREWAEKFGRDYTNKIRRRTPRLGDKWHLDEVVITIKGKRHFLWRAVDQDGFVLEVLVQKRRDTKASKRFMRKLLSSQGASPRIMVTDKLGSYGTAKREIGLTLCDHRQHKRLNNRAENSHQPIRRRERVMKRFKSARHLQRFASVHDPIYNLRHFPRNQFNATDHRELRQTATSMWREIACLKAK</sequence>
<dbReference type="GO" id="GO:0003677">
    <property type="term" value="F:DNA binding"/>
    <property type="evidence" value="ECO:0007669"/>
    <property type="project" value="UniProtKB-KW"/>
</dbReference>
<evidence type="ECO:0000313" key="7">
    <source>
        <dbReference type="Proteomes" id="UP000313390"/>
    </source>
</evidence>
<evidence type="ECO:0000256" key="2">
    <source>
        <dbReference type="ARBA" id="ARBA00023125"/>
    </source>
</evidence>
<dbReference type="EMBL" id="VEWK01000016">
    <property type="protein sequence ID" value="TNV09058.1"/>
    <property type="molecule type" value="Genomic_DNA"/>
</dbReference>
<dbReference type="InterPro" id="IPR032874">
    <property type="entry name" value="DDE_dom"/>
</dbReference>
<evidence type="ECO:0000256" key="1">
    <source>
        <dbReference type="ARBA" id="ARBA00022578"/>
    </source>
</evidence>
<protein>
    <submittedName>
        <fullName evidence="5 6">Transposase</fullName>
    </submittedName>
</protein>
<evidence type="ECO:0000313" key="6">
    <source>
        <dbReference type="EMBL" id="TNV09058.1"/>
    </source>
</evidence>
<dbReference type="GO" id="GO:0032196">
    <property type="term" value="P:transposition"/>
    <property type="evidence" value="ECO:0007669"/>
    <property type="project" value="UniProtKB-KW"/>
</dbReference>
<proteinExistence type="predicted"/>
<reference evidence="6 7" key="1">
    <citation type="journal article" date="2011" name="Int. J. Syst. Evol. Microbiol.">
        <title>Ochrobactrum pecoris sp. nov., isolated from farm animals.</title>
        <authorList>
            <person name="Kampfer P."/>
            <person name="Huber B."/>
            <person name="Busse H.J."/>
            <person name="Scholz H.C."/>
            <person name="Tomaso H."/>
            <person name="Hotzel H."/>
            <person name="Melzer F."/>
        </authorList>
    </citation>
    <scope>NUCLEOTIDE SEQUENCE [LARGE SCALE GENOMIC DNA]</scope>
    <source>
        <strain evidence="6 7">08RB2639</strain>
    </source>
</reference>
<dbReference type="PANTHER" id="PTHR35528:SF3">
    <property type="entry name" value="BLL1675 PROTEIN"/>
    <property type="match status" value="1"/>
</dbReference>
<dbReference type="InterPro" id="IPR052183">
    <property type="entry name" value="IS_Transposase"/>
</dbReference>
<organism evidence="6 7">
    <name type="scientific">Brucella pecoris</name>
    <dbReference type="NCBI Taxonomy" id="867683"/>
    <lineage>
        <taxon>Bacteria</taxon>
        <taxon>Pseudomonadati</taxon>
        <taxon>Pseudomonadota</taxon>
        <taxon>Alphaproteobacteria</taxon>
        <taxon>Hyphomicrobiales</taxon>
        <taxon>Brucellaceae</taxon>
        <taxon>Brucella/Ochrobactrum group</taxon>
        <taxon>Brucella</taxon>
    </lineage>
</organism>
<reference evidence="6" key="2">
    <citation type="submission" date="2019-06" db="EMBL/GenBank/DDBJ databases">
        <authorList>
            <person name="Hu M."/>
        </authorList>
    </citation>
    <scope>NUCLEOTIDE SEQUENCE</scope>
    <source>
        <strain evidence="6">08RB2639</strain>
    </source>
</reference>
<accession>A0A5C5CCW8</accession>
<evidence type="ECO:0000256" key="3">
    <source>
        <dbReference type="ARBA" id="ARBA00023172"/>
    </source>
</evidence>
<dbReference type="Proteomes" id="UP000313390">
    <property type="component" value="Unassembled WGS sequence"/>
</dbReference>
<gene>
    <name evidence="6" type="ORF">FIB18_21825</name>
    <name evidence="5" type="ORF">GGQ79_004473</name>
</gene>
<dbReference type="Pfam" id="PF13610">
    <property type="entry name" value="DDE_Tnp_IS240"/>
    <property type="match status" value="1"/>
</dbReference>
<evidence type="ECO:0000313" key="8">
    <source>
        <dbReference type="Proteomes" id="UP000553980"/>
    </source>
</evidence>
<dbReference type="Proteomes" id="UP000553980">
    <property type="component" value="Unassembled WGS sequence"/>
</dbReference>
<dbReference type="OrthoDB" id="4315389at2"/>
<keyword evidence="3" id="KW-0233">DNA recombination</keyword>
<dbReference type="PANTHER" id="PTHR35528">
    <property type="entry name" value="BLL1675 PROTEIN"/>
    <property type="match status" value="1"/>
</dbReference>
<dbReference type="AlphaFoldDB" id="A0A5C5CCW8"/>
<evidence type="ECO:0000313" key="5">
    <source>
        <dbReference type="EMBL" id="MBB4095920.1"/>
    </source>
</evidence>
<dbReference type="GO" id="GO:0006310">
    <property type="term" value="P:DNA recombination"/>
    <property type="evidence" value="ECO:0007669"/>
    <property type="project" value="UniProtKB-KW"/>
</dbReference>
<name>A0A5C5CCW8_9HYPH</name>
<dbReference type="NCBIfam" id="NF033587">
    <property type="entry name" value="transpos_IS6"/>
    <property type="match status" value="1"/>
</dbReference>
<reference evidence="5 8" key="3">
    <citation type="submission" date="2020-08" db="EMBL/GenBank/DDBJ databases">
        <title>Genomic Encyclopedia of Type Strains, Phase IV (KMG-IV): sequencing the most valuable type-strain genomes for metagenomic binning, comparative biology and taxonomic classification.</title>
        <authorList>
            <person name="Goeker M."/>
        </authorList>
    </citation>
    <scope>NUCLEOTIDE SEQUENCE [LARGE SCALE GENOMIC DNA]</scope>
    <source>
        <strain evidence="5 8">DSM 23868</strain>
    </source>
</reference>
<keyword evidence="2" id="KW-0238">DNA-binding</keyword>
<dbReference type="EMBL" id="JACIEX010000015">
    <property type="protein sequence ID" value="MBB4095920.1"/>
    <property type="molecule type" value="Genomic_DNA"/>
</dbReference>
<keyword evidence="8" id="KW-1185">Reference proteome</keyword>
<dbReference type="RefSeq" id="WP_138787116.1">
    <property type="nucleotide sequence ID" value="NZ_JACIEX010000015.1"/>
</dbReference>
<evidence type="ECO:0000259" key="4">
    <source>
        <dbReference type="Pfam" id="PF13610"/>
    </source>
</evidence>
<dbReference type="InterPro" id="IPR047930">
    <property type="entry name" value="Transpos_IS6"/>
</dbReference>
<comment type="caution">
    <text evidence="6">The sequence shown here is derived from an EMBL/GenBank/DDBJ whole genome shotgun (WGS) entry which is preliminary data.</text>
</comment>